<dbReference type="GO" id="GO:0005829">
    <property type="term" value="C:cytosol"/>
    <property type="evidence" value="ECO:0007669"/>
    <property type="project" value="TreeGrafter"/>
</dbReference>
<keyword evidence="5" id="KW-1185">Reference proteome</keyword>
<evidence type="ECO:0000256" key="2">
    <source>
        <dbReference type="ARBA" id="ARBA00022927"/>
    </source>
</evidence>
<dbReference type="NCBIfam" id="NF004691">
    <property type="entry name" value="PRK06032.1-2"/>
    <property type="match status" value="1"/>
</dbReference>
<dbReference type="GO" id="GO:0015031">
    <property type="term" value="P:protein transport"/>
    <property type="evidence" value="ECO:0007669"/>
    <property type="project" value="UniProtKB-KW"/>
</dbReference>
<gene>
    <name evidence="4" type="primary">fliH</name>
    <name evidence="4" type="ORF">GCM10011322_44110</name>
</gene>
<accession>A0A917QIS3</accession>
<feature type="region of interest" description="Disordered" evidence="3">
    <location>
        <begin position="1"/>
        <end position="20"/>
    </location>
</feature>
<name>A0A917QIS3_9HYPH</name>
<comment type="caution">
    <text evidence="4">The sequence shown here is derived from an EMBL/GenBank/DDBJ whole genome shotgun (WGS) entry which is preliminary data.</text>
</comment>
<dbReference type="RefSeq" id="WP_188915441.1">
    <property type="nucleotide sequence ID" value="NZ_BMMF01000016.1"/>
</dbReference>
<evidence type="ECO:0000313" key="5">
    <source>
        <dbReference type="Proteomes" id="UP000600449"/>
    </source>
</evidence>
<dbReference type="PANTHER" id="PTHR34982">
    <property type="entry name" value="YOP PROTEINS TRANSLOCATION PROTEIN L"/>
    <property type="match status" value="1"/>
</dbReference>
<organism evidence="4 5">
    <name type="scientific">Salinarimonas ramus</name>
    <dbReference type="NCBI Taxonomy" id="690164"/>
    <lineage>
        <taxon>Bacteria</taxon>
        <taxon>Pseudomonadati</taxon>
        <taxon>Pseudomonadota</taxon>
        <taxon>Alphaproteobacteria</taxon>
        <taxon>Hyphomicrobiales</taxon>
        <taxon>Salinarimonadaceae</taxon>
        <taxon>Salinarimonas</taxon>
    </lineage>
</organism>
<evidence type="ECO:0000256" key="1">
    <source>
        <dbReference type="ARBA" id="ARBA00022448"/>
    </source>
</evidence>
<keyword evidence="1" id="KW-0813">Transport</keyword>
<evidence type="ECO:0000313" key="4">
    <source>
        <dbReference type="EMBL" id="GGK52373.1"/>
    </source>
</evidence>
<dbReference type="EMBL" id="BMMF01000016">
    <property type="protein sequence ID" value="GGK52373.1"/>
    <property type="molecule type" value="Genomic_DNA"/>
</dbReference>
<reference evidence="4 5" key="1">
    <citation type="journal article" date="2014" name="Int. J. Syst. Evol. Microbiol.">
        <title>Complete genome sequence of Corynebacterium casei LMG S-19264T (=DSM 44701T), isolated from a smear-ripened cheese.</title>
        <authorList>
            <consortium name="US DOE Joint Genome Institute (JGI-PGF)"/>
            <person name="Walter F."/>
            <person name="Albersmeier A."/>
            <person name="Kalinowski J."/>
            <person name="Ruckert C."/>
        </authorList>
    </citation>
    <scope>NUCLEOTIDE SEQUENCE [LARGE SCALE GENOMIC DNA]</scope>
    <source>
        <strain evidence="4 5">CGMCC 1.9161</strain>
    </source>
</reference>
<proteinExistence type="predicted"/>
<keyword evidence="4" id="KW-0966">Cell projection</keyword>
<dbReference type="InterPro" id="IPR051472">
    <property type="entry name" value="T3SS_Stator/FliH"/>
</dbReference>
<keyword evidence="2" id="KW-0653">Protein transport</keyword>
<keyword evidence="4" id="KW-0282">Flagellum</keyword>
<evidence type="ECO:0000256" key="3">
    <source>
        <dbReference type="SAM" id="MobiDB-lite"/>
    </source>
</evidence>
<feature type="compositionally biased region" description="Basic and acidic residues" evidence="3">
    <location>
        <begin position="1"/>
        <end position="12"/>
    </location>
</feature>
<dbReference type="AlphaFoldDB" id="A0A917QIS3"/>
<keyword evidence="4" id="KW-0969">Cilium</keyword>
<dbReference type="PANTHER" id="PTHR34982:SF1">
    <property type="entry name" value="FLAGELLAR ASSEMBLY PROTEIN FLIH"/>
    <property type="match status" value="1"/>
</dbReference>
<protein>
    <submittedName>
        <fullName evidence="4">Flagellar assembly protein FliH</fullName>
    </submittedName>
</protein>
<sequence>MSGRFVFDRDFSRPAGTPSPKAEAALAEAEARGHARGVAEGRAAALAEVDAAKRETLARIAEASRALLADADARGNALEAEALAFAETLARTLAGAALERFPLDTIMEAAREAFGHLRGVPHLVVRVEESLVDEVEALVKTLARERGFEGRLVVIGENDIARGDARFEWADGGVVRDGAALAAEIARKTTGATHETPGA</sequence>
<dbReference type="Proteomes" id="UP000600449">
    <property type="component" value="Unassembled WGS sequence"/>
</dbReference>